<evidence type="ECO:0000313" key="2">
    <source>
        <dbReference type="EMBL" id="MEK7953875.1"/>
    </source>
</evidence>
<dbReference type="EMBL" id="JBBUKT010000014">
    <property type="protein sequence ID" value="MEK7953875.1"/>
    <property type="molecule type" value="Genomic_DNA"/>
</dbReference>
<gene>
    <name evidence="2" type="ORF">WKV53_25385</name>
</gene>
<name>A0ABU9B1I5_9BACT</name>
<evidence type="ECO:0000313" key="3">
    <source>
        <dbReference type="Proteomes" id="UP001371305"/>
    </source>
</evidence>
<keyword evidence="1" id="KW-0472">Membrane</keyword>
<dbReference type="RefSeq" id="WP_341407642.1">
    <property type="nucleotide sequence ID" value="NZ_JBBUKT010000014.1"/>
</dbReference>
<evidence type="ECO:0000256" key="1">
    <source>
        <dbReference type="SAM" id="Phobius"/>
    </source>
</evidence>
<sequence length="121" mass="12520">MPANADPVTLLAMRRVVAIVAGIFAVVCMVASNINSSDSNGRLHSLGRAGVSLGRAELAVEQLPETASSLEADATKNRHVEALDSYKEAFISADLRIGGAKLLGNASLAFLAVAFAAAVRK</sequence>
<dbReference type="Proteomes" id="UP001371305">
    <property type="component" value="Unassembled WGS sequence"/>
</dbReference>
<organism evidence="2 3">
    <name type="scientific">Luteolibacter soli</name>
    <dbReference type="NCBI Taxonomy" id="3135280"/>
    <lineage>
        <taxon>Bacteria</taxon>
        <taxon>Pseudomonadati</taxon>
        <taxon>Verrucomicrobiota</taxon>
        <taxon>Verrucomicrobiia</taxon>
        <taxon>Verrucomicrobiales</taxon>
        <taxon>Verrucomicrobiaceae</taxon>
        <taxon>Luteolibacter</taxon>
    </lineage>
</organism>
<keyword evidence="1" id="KW-0812">Transmembrane</keyword>
<reference evidence="2 3" key="1">
    <citation type="submission" date="2024-04" db="EMBL/GenBank/DDBJ databases">
        <title>Luteolibacter sp. isolated from soil.</title>
        <authorList>
            <person name="An J."/>
        </authorList>
    </citation>
    <scope>NUCLEOTIDE SEQUENCE [LARGE SCALE GENOMIC DNA]</scope>
    <source>
        <strain evidence="2 3">Y139</strain>
    </source>
</reference>
<keyword evidence="1" id="KW-1133">Transmembrane helix</keyword>
<keyword evidence="3" id="KW-1185">Reference proteome</keyword>
<feature type="transmembrane region" description="Helical" evidence="1">
    <location>
        <begin position="102"/>
        <end position="119"/>
    </location>
</feature>
<protein>
    <submittedName>
        <fullName evidence="2">Uncharacterized protein</fullName>
    </submittedName>
</protein>
<accession>A0ABU9B1I5</accession>
<proteinExistence type="predicted"/>
<feature type="transmembrane region" description="Helical" evidence="1">
    <location>
        <begin position="12"/>
        <end position="34"/>
    </location>
</feature>
<comment type="caution">
    <text evidence="2">The sequence shown here is derived from an EMBL/GenBank/DDBJ whole genome shotgun (WGS) entry which is preliminary data.</text>
</comment>